<dbReference type="EMBL" id="DUIH01000011">
    <property type="protein sequence ID" value="HIH69622.1"/>
    <property type="molecule type" value="Genomic_DNA"/>
</dbReference>
<evidence type="ECO:0000313" key="1">
    <source>
        <dbReference type="EMBL" id="HIH69622.1"/>
    </source>
</evidence>
<dbReference type="Gene3D" id="3.40.50.300">
    <property type="entry name" value="P-loop containing nucleotide triphosphate hydrolases"/>
    <property type="match status" value="1"/>
</dbReference>
<name>A0A832RUN8_9EURY</name>
<dbReference type="RefSeq" id="WP_276624313.1">
    <property type="nucleotide sequence ID" value="NZ_DUIH01000011.1"/>
</dbReference>
<organism evidence="1 2">
    <name type="scientific">Methermicoccus shengliensis</name>
    <dbReference type="NCBI Taxonomy" id="660064"/>
    <lineage>
        <taxon>Archaea</taxon>
        <taxon>Methanobacteriati</taxon>
        <taxon>Methanobacteriota</taxon>
        <taxon>Stenosarchaea group</taxon>
        <taxon>Methanomicrobia</taxon>
        <taxon>Methanosarcinales</taxon>
        <taxon>Methermicoccaceae</taxon>
        <taxon>Methermicoccus</taxon>
    </lineage>
</organism>
<comment type="caution">
    <text evidence="1">The sequence shown here is derived from an EMBL/GenBank/DDBJ whole genome shotgun (WGS) entry which is preliminary data.</text>
</comment>
<gene>
    <name evidence="1" type="ORF">HA299_03255</name>
</gene>
<accession>A0A832RUN8</accession>
<evidence type="ECO:0000313" key="2">
    <source>
        <dbReference type="Proteomes" id="UP000600363"/>
    </source>
</evidence>
<dbReference type="Proteomes" id="UP000600363">
    <property type="component" value="Unassembled WGS sequence"/>
</dbReference>
<dbReference type="InterPro" id="IPR027417">
    <property type="entry name" value="P-loop_NTPase"/>
</dbReference>
<dbReference type="AlphaFoldDB" id="A0A832RUN8"/>
<proteinExistence type="predicted"/>
<evidence type="ECO:0008006" key="3">
    <source>
        <dbReference type="Google" id="ProtNLM"/>
    </source>
</evidence>
<reference evidence="1" key="1">
    <citation type="journal article" date="2020" name="bioRxiv">
        <title>A rank-normalized archaeal taxonomy based on genome phylogeny resolves widespread incomplete and uneven classifications.</title>
        <authorList>
            <person name="Rinke C."/>
            <person name="Chuvochina M."/>
            <person name="Mussig A.J."/>
            <person name="Chaumeil P.-A."/>
            <person name="Waite D.W."/>
            <person name="Whitman W.B."/>
            <person name="Parks D.H."/>
            <person name="Hugenholtz P."/>
        </authorList>
    </citation>
    <scope>NUCLEOTIDE SEQUENCE</scope>
    <source>
        <strain evidence="1">UBA12518</strain>
    </source>
</reference>
<protein>
    <recommendedName>
        <fullName evidence="3">KaiC-like domain-containing protein</fullName>
    </recommendedName>
</protein>
<dbReference type="SUPFAM" id="SSF52540">
    <property type="entry name" value="P-loop containing nucleoside triphosphate hydrolases"/>
    <property type="match status" value="1"/>
</dbReference>
<sequence length="246" mass="27917">MRLNIAALDSLFEIPDGSLVLLLEEVGAGAREFAYTVMRNLREERPILYISVHRPFEAIERDITKFLGEDTAKEVLTSATFRSLEKEFYADTIVPTRWYTDEISLTKGDLLRSLTDEIKELEGALLFIDSLSAIVRKYMDTVEMKDLIALMRGLSSVSIRKGLVIMPMMSAGVFGTSLELEFMDASNIVFYFRKVMEANKIERRLSFEKLEGDIARLSAEGVEYLEFTIAPRTGFDVTSVKYVYGV</sequence>